<dbReference type="InterPro" id="IPR050272">
    <property type="entry name" value="Isochorismatase-like_hydrls"/>
</dbReference>
<dbReference type="eggNOG" id="ENOG502S2NA">
    <property type="taxonomic scope" value="Eukaryota"/>
</dbReference>
<organism evidence="4 5">
    <name type="scientific">Pestalotiopsis fici (strain W106-1 / CGMCC3.15140)</name>
    <dbReference type="NCBI Taxonomy" id="1229662"/>
    <lineage>
        <taxon>Eukaryota</taxon>
        <taxon>Fungi</taxon>
        <taxon>Dikarya</taxon>
        <taxon>Ascomycota</taxon>
        <taxon>Pezizomycotina</taxon>
        <taxon>Sordariomycetes</taxon>
        <taxon>Xylariomycetidae</taxon>
        <taxon>Amphisphaeriales</taxon>
        <taxon>Sporocadaceae</taxon>
        <taxon>Pestalotiopsis</taxon>
    </lineage>
</organism>
<evidence type="ECO:0000256" key="2">
    <source>
        <dbReference type="ARBA" id="ARBA00022801"/>
    </source>
</evidence>
<dbReference type="GeneID" id="19277831"/>
<evidence type="ECO:0000259" key="3">
    <source>
        <dbReference type="Pfam" id="PF00857"/>
    </source>
</evidence>
<dbReference type="Proteomes" id="UP000030651">
    <property type="component" value="Unassembled WGS sequence"/>
</dbReference>
<reference evidence="5" key="1">
    <citation type="journal article" date="2015" name="BMC Genomics">
        <title>Genomic and transcriptomic analysis of the endophytic fungus Pestalotiopsis fici reveals its lifestyle and high potential for synthesis of natural products.</title>
        <authorList>
            <person name="Wang X."/>
            <person name="Zhang X."/>
            <person name="Liu L."/>
            <person name="Xiang M."/>
            <person name="Wang W."/>
            <person name="Sun X."/>
            <person name="Che Y."/>
            <person name="Guo L."/>
            <person name="Liu G."/>
            <person name="Guo L."/>
            <person name="Wang C."/>
            <person name="Yin W.B."/>
            <person name="Stadler M."/>
            <person name="Zhang X."/>
            <person name="Liu X."/>
        </authorList>
    </citation>
    <scope>NUCLEOTIDE SEQUENCE [LARGE SCALE GENOMIC DNA]</scope>
    <source>
        <strain evidence="5">W106-1 / CGMCC3.15140</strain>
    </source>
</reference>
<gene>
    <name evidence="4" type="ORF">PFICI_12818</name>
</gene>
<dbReference type="PANTHER" id="PTHR43540:SF1">
    <property type="entry name" value="ISOCHORISMATASE HYDROLASE"/>
    <property type="match status" value="1"/>
</dbReference>
<accession>W3WQ01</accession>
<protein>
    <recommendedName>
        <fullName evidence="3">Isochorismatase-like domain-containing protein</fullName>
    </recommendedName>
</protein>
<dbReference type="KEGG" id="pfy:PFICI_12818"/>
<name>W3WQ01_PESFW</name>
<dbReference type="AlphaFoldDB" id="W3WQ01"/>
<keyword evidence="5" id="KW-1185">Reference proteome</keyword>
<dbReference type="EMBL" id="KI912118">
    <property type="protein sequence ID" value="ETS75874.1"/>
    <property type="molecule type" value="Genomic_DNA"/>
</dbReference>
<comment type="similarity">
    <text evidence="1">Belongs to the isochorismatase family.</text>
</comment>
<dbReference type="GO" id="GO:0016787">
    <property type="term" value="F:hydrolase activity"/>
    <property type="evidence" value="ECO:0007669"/>
    <property type="project" value="UniProtKB-KW"/>
</dbReference>
<evidence type="ECO:0000313" key="5">
    <source>
        <dbReference type="Proteomes" id="UP000030651"/>
    </source>
</evidence>
<evidence type="ECO:0000313" key="4">
    <source>
        <dbReference type="EMBL" id="ETS75874.1"/>
    </source>
</evidence>
<dbReference type="SUPFAM" id="SSF52499">
    <property type="entry name" value="Isochorismatase-like hydrolases"/>
    <property type="match status" value="1"/>
</dbReference>
<proteinExistence type="inferred from homology"/>
<evidence type="ECO:0000256" key="1">
    <source>
        <dbReference type="ARBA" id="ARBA00006336"/>
    </source>
</evidence>
<dbReference type="InParanoid" id="W3WQ01"/>
<dbReference type="OMA" id="IIHIFHS"/>
<dbReference type="PANTHER" id="PTHR43540">
    <property type="entry name" value="PEROXYUREIDOACRYLATE/UREIDOACRYLATE AMIDOHYDROLASE-RELATED"/>
    <property type="match status" value="1"/>
</dbReference>
<keyword evidence="2" id="KW-0378">Hydrolase</keyword>
<dbReference type="Pfam" id="PF00857">
    <property type="entry name" value="Isochorismatase"/>
    <property type="match status" value="1"/>
</dbReference>
<dbReference type="InterPro" id="IPR000868">
    <property type="entry name" value="Isochorismatase-like_dom"/>
</dbReference>
<dbReference type="InterPro" id="IPR036380">
    <property type="entry name" value="Isochorismatase-like_sf"/>
</dbReference>
<dbReference type="HOGENOM" id="CLU_068979_5_2_1"/>
<feature type="domain" description="Isochorismatase-like" evidence="3">
    <location>
        <begin position="9"/>
        <end position="207"/>
    </location>
</feature>
<dbReference type="RefSeq" id="XP_007839590.1">
    <property type="nucleotide sequence ID" value="XM_007841399.1"/>
</dbReference>
<sequence length="220" mass="23648">MNPASTRKTALIVIDVQNGFLHPTHWGTSRSTPECEKNIERLLKAARAHNSTIPADSPDSILIAHVLHHSISSDSQLHPSKQIESNGQTFRAVDAQEFAKPLAGESVWTKNVNSAFIGTGLETLLRENGVRQLVICGLTTDHCVSTSTRMASNLRIVDILGEDGKVLEEGEIVLVGDACATYAKGAFDAETVHQVNLASLDGEFARVQGTSLVIEKVLAA</sequence>
<dbReference type="OrthoDB" id="245563at2759"/>
<dbReference type="Gene3D" id="3.40.50.850">
    <property type="entry name" value="Isochorismatase-like"/>
    <property type="match status" value="1"/>
</dbReference>